<evidence type="ECO:0000256" key="1">
    <source>
        <dbReference type="ARBA" id="ARBA00004123"/>
    </source>
</evidence>
<dbReference type="OrthoDB" id="3862662at2759"/>
<feature type="region of interest" description="Disordered" evidence="6">
    <location>
        <begin position="1"/>
        <end position="25"/>
    </location>
</feature>
<sequence>MEGGRSRPDYDGGASLDGSETSSGSLIASQNQFPVEHFLDAGVFERGGLEIPRPEVAVPPQVQACLGDIDRMRRIARQYFDTVHTWMPIVCRQRFSMSLINQLACPRADVVLLVLCMKISIWAPQPDQCHARSSVAYVSAKKFLLDLEISGMLTLETLQAGVLICLFELGHAIYPSAYLTVGTLARYGSALGLDKDALKPFSSAAGWTRAEEVKRVWWAVLILDRFVCMATPGNGYVLLMGHGSYLALGSPDRSLATHSIRLSDSLPVDDEAWDRASPVPPPVLPLSCSTLNTGRFSRIAQATYLLDLVLRYRSNNDTDARTRGAEAAQLRRTLLSLIVLADVEGSLRQLEFCPTNAVCYRYDESTSG</sequence>
<accession>F0XBD6</accession>
<gene>
    <name evidence="8" type="ORF">CMQ_5371</name>
</gene>
<dbReference type="PANTHER" id="PTHR47338">
    <property type="entry name" value="ZN(II)2CYS6 TRANSCRIPTION FACTOR (EUROFUNG)-RELATED"/>
    <property type="match status" value="1"/>
</dbReference>
<dbReference type="InterPro" id="IPR050815">
    <property type="entry name" value="TF_fung"/>
</dbReference>
<keyword evidence="9" id="KW-1185">Reference proteome</keyword>
<evidence type="ECO:0000313" key="9">
    <source>
        <dbReference type="Proteomes" id="UP000007796"/>
    </source>
</evidence>
<evidence type="ECO:0000256" key="3">
    <source>
        <dbReference type="ARBA" id="ARBA00023015"/>
    </source>
</evidence>
<dbReference type="Pfam" id="PF04082">
    <property type="entry name" value="Fungal_trans"/>
    <property type="match status" value="1"/>
</dbReference>
<dbReference type="RefSeq" id="XP_014174591.1">
    <property type="nucleotide sequence ID" value="XM_014319116.1"/>
</dbReference>
<dbReference type="GeneID" id="25978686"/>
<feature type="domain" description="Xylanolytic transcriptional activator regulatory" evidence="7">
    <location>
        <begin position="78"/>
        <end position="230"/>
    </location>
</feature>
<dbReference type="Proteomes" id="UP000007796">
    <property type="component" value="Unassembled WGS sequence"/>
</dbReference>
<reference evidence="8 9" key="1">
    <citation type="journal article" date="2011" name="Proc. Natl. Acad. Sci. U.S.A.">
        <title>Genome and transcriptome analyses of the mountain pine beetle-fungal symbiont Grosmannia clavigera, a lodgepole pine pathogen.</title>
        <authorList>
            <person name="DiGuistini S."/>
            <person name="Wang Y."/>
            <person name="Liao N.Y."/>
            <person name="Taylor G."/>
            <person name="Tanguay P."/>
            <person name="Feau N."/>
            <person name="Henrissat B."/>
            <person name="Chan S.K."/>
            <person name="Hesse-Orce U."/>
            <person name="Alamouti S.M."/>
            <person name="Tsui C.K.M."/>
            <person name="Docking R.T."/>
            <person name="Levasseur A."/>
            <person name="Haridas S."/>
            <person name="Robertson G."/>
            <person name="Birol I."/>
            <person name="Holt R.A."/>
            <person name="Marra M.A."/>
            <person name="Hamelin R.C."/>
            <person name="Hirst M."/>
            <person name="Jones S.J.M."/>
            <person name="Bohlmann J."/>
            <person name="Breuil C."/>
        </authorList>
    </citation>
    <scope>NUCLEOTIDE SEQUENCE [LARGE SCALE GENOMIC DNA]</scope>
    <source>
        <strain evidence="9">kw1407 / UAMH 11150</strain>
    </source>
</reference>
<evidence type="ECO:0000256" key="5">
    <source>
        <dbReference type="ARBA" id="ARBA00023242"/>
    </source>
</evidence>
<evidence type="ECO:0000313" key="8">
    <source>
        <dbReference type="EMBL" id="EFX05109.1"/>
    </source>
</evidence>
<dbReference type="GO" id="GO:0008270">
    <property type="term" value="F:zinc ion binding"/>
    <property type="evidence" value="ECO:0007669"/>
    <property type="project" value="InterPro"/>
</dbReference>
<evidence type="ECO:0000256" key="4">
    <source>
        <dbReference type="ARBA" id="ARBA00023163"/>
    </source>
</evidence>
<dbReference type="GO" id="GO:0006351">
    <property type="term" value="P:DNA-templated transcription"/>
    <property type="evidence" value="ECO:0007669"/>
    <property type="project" value="InterPro"/>
</dbReference>
<dbReference type="HOGENOM" id="CLU_023880_0_1_1"/>
<dbReference type="GO" id="GO:0005634">
    <property type="term" value="C:nucleus"/>
    <property type="evidence" value="ECO:0007669"/>
    <property type="project" value="UniProtKB-SubCell"/>
</dbReference>
<dbReference type="InterPro" id="IPR007219">
    <property type="entry name" value="XnlR_reg_dom"/>
</dbReference>
<dbReference type="InParanoid" id="F0XBD6"/>
<keyword evidence="3" id="KW-0805">Transcription regulation</keyword>
<feature type="compositionally biased region" description="Basic and acidic residues" evidence="6">
    <location>
        <begin position="1"/>
        <end position="10"/>
    </location>
</feature>
<evidence type="ECO:0000259" key="7">
    <source>
        <dbReference type="Pfam" id="PF04082"/>
    </source>
</evidence>
<organism evidence="9">
    <name type="scientific">Grosmannia clavigera (strain kw1407 / UAMH 11150)</name>
    <name type="common">Blue stain fungus</name>
    <name type="synonym">Graphiocladiella clavigera</name>
    <dbReference type="NCBI Taxonomy" id="655863"/>
    <lineage>
        <taxon>Eukaryota</taxon>
        <taxon>Fungi</taxon>
        <taxon>Dikarya</taxon>
        <taxon>Ascomycota</taxon>
        <taxon>Pezizomycotina</taxon>
        <taxon>Sordariomycetes</taxon>
        <taxon>Sordariomycetidae</taxon>
        <taxon>Ophiostomatales</taxon>
        <taxon>Ophiostomataceae</taxon>
        <taxon>Leptographium</taxon>
    </lineage>
</organism>
<dbReference type="CDD" id="cd12148">
    <property type="entry name" value="fungal_TF_MHR"/>
    <property type="match status" value="1"/>
</dbReference>
<keyword evidence="4" id="KW-0804">Transcription</keyword>
<dbReference type="GO" id="GO:0003677">
    <property type="term" value="F:DNA binding"/>
    <property type="evidence" value="ECO:0007669"/>
    <property type="project" value="InterPro"/>
</dbReference>
<name>F0XBD6_GROCL</name>
<dbReference type="AlphaFoldDB" id="F0XBD6"/>
<evidence type="ECO:0000256" key="6">
    <source>
        <dbReference type="SAM" id="MobiDB-lite"/>
    </source>
</evidence>
<comment type="subcellular location">
    <subcellularLocation>
        <location evidence="1">Nucleus</location>
    </subcellularLocation>
</comment>
<evidence type="ECO:0000256" key="2">
    <source>
        <dbReference type="ARBA" id="ARBA00022723"/>
    </source>
</evidence>
<dbReference type="eggNOG" id="ENOG502SID0">
    <property type="taxonomic scope" value="Eukaryota"/>
</dbReference>
<dbReference type="PANTHER" id="PTHR47338:SF20">
    <property type="entry name" value="ZN(II)2CYS6 TRANSCRIPTION FACTOR (EUROFUNG)"/>
    <property type="match status" value="1"/>
</dbReference>
<keyword evidence="5" id="KW-0539">Nucleus</keyword>
<keyword evidence="2" id="KW-0479">Metal-binding</keyword>
<protein>
    <submittedName>
        <fullName evidence="8">Fungal specific transcription factor domain containing protein</fullName>
    </submittedName>
</protein>
<dbReference type="EMBL" id="GL629756">
    <property type="protein sequence ID" value="EFX05109.1"/>
    <property type="molecule type" value="Genomic_DNA"/>
</dbReference>
<proteinExistence type="predicted"/>
<dbReference type="STRING" id="655863.F0XBD6"/>
<dbReference type="GO" id="GO:0000981">
    <property type="term" value="F:DNA-binding transcription factor activity, RNA polymerase II-specific"/>
    <property type="evidence" value="ECO:0007669"/>
    <property type="project" value="InterPro"/>
</dbReference>